<dbReference type="Pfam" id="PF00580">
    <property type="entry name" value="UvrD-helicase"/>
    <property type="match status" value="1"/>
</dbReference>
<dbReference type="PANTHER" id="PTHR11070">
    <property type="entry name" value="UVRD / RECB / PCRA DNA HELICASE FAMILY MEMBER"/>
    <property type="match status" value="1"/>
</dbReference>
<accession>A0AAV8S1Z8</accession>
<evidence type="ECO:0000256" key="2">
    <source>
        <dbReference type="ARBA" id="ARBA00022741"/>
    </source>
</evidence>
<keyword evidence="6" id="KW-0413">Isomerase</keyword>
<name>A0AAV8S1Z8_ENSVE</name>
<protein>
    <recommendedName>
        <fullName evidence="8">DNA 3'-5' helicase</fullName>
        <ecNumber evidence="8">5.6.2.4</ecNumber>
    </recommendedName>
</protein>
<keyword evidence="3 10" id="KW-0378">Hydrolase</keyword>
<evidence type="ECO:0000256" key="6">
    <source>
        <dbReference type="ARBA" id="ARBA00023235"/>
    </source>
</evidence>
<dbReference type="Pfam" id="PF13361">
    <property type="entry name" value="UvrD_C"/>
    <property type="match status" value="1"/>
</dbReference>
<dbReference type="EMBL" id="JAQQAF010000001">
    <property type="protein sequence ID" value="KAJ8513401.1"/>
    <property type="molecule type" value="Genomic_DNA"/>
</dbReference>
<dbReference type="CDD" id="cd17932">
    <property type="entry name" value="DEXQc_UvrD"/>
    <property type="match status" value="1"/>
</dbReference>
<evidence type="ECO:0000256" key="10">
    <source>
        <dbReference type="PROSITE-ProRule" id="PRU00560"/>
    </source>
</evidence>
<keyword evidence="5 10" id="KW-0067">ATP-binding</keyword>
<dbReference type="SUPFAM" id="SSF52540">
    <property type="entry name" value="P-loop containing nucleoside triphosphate hydrolases"/>
    <property type="match status" value="1"/>
</dbReference>
<keyword evidence="2 10" id="KW-0547">Nucleotide-binding</keyword>
<keyword evidence="15" id="KW-1185">Reference proteome</keyword>
<comment type="similarity">
    <text evidence="1">Belongs to the helicase family. UvrD subfamily.</text>
</comment>
<sequence>MEGFEENYDRGSRIPHTFRAAKPFFLLACKRSNDALSPPPSSKCPRRVPLSEIKNGCSTPPMIPTPRSCHRDSIVSPSSSVIDEDFDEAFLRDVDALCEERSTAKKEKPSEENGKASWRRVVDSGEELDLALQRSLNMDAGDWPVQQQKYWDYLKSLNHAQRDAACSDISVPLMIVAGPGSGKTSTMVGRVLTLLKEGIGPLNILAMTFTTAAASEMRDRIGAVAGKAVAKDLEISTFHSFCLQLCRRHAEKLGRTPEFLIYGPGQQRRAVIEALRIMENDQKSAQETTIQKFEDLCSTDIAKSLKEKSKKWLKFLTQAKASGKTAEECDKIGDEIGAMILRYYDEILTSCNALDYHDFISSSVMLLTDFPEVYNECLNTWKAIVIDEFQDTSSMQYHLLRILASHNRVTIVGDEDQSIFSFNGADVCGFDSFRKDFPTHREIRLNKNYRSTRCIVEAASAVILNNYKRCHSKQVETDNSTGSKIIVKECHNEEAQCAFVVDKILEITSDGQNADCSFGNVAILYRRQVSGRAFQMCFRNRKIPFNSHGVAFYRKKVIKAIMAILRTTFPDCDDGPFRQAFKALLPVDKEEKKTIVDYVERISSARKCSFPTAANDIFHAKVSGTFKRSQLTQGRKVLSALDMLSKLVRREQSISMVISSAANMLPQKYLLEKRAVVDVEGGKLLNEDNDLRSVVQYLMDDVSDFLSMHFSNEDVQNLNKVEGCGSILKSFIDFITMRETENFRSRRQENKNSVTLTTIHQSKGLEWDVVFIVKANDNEIPLLHEYDGIVHGGATLEEERRLLYVAMTRARKLLYVVYIIMDSNWQLLQPSRFLKEIPGHLLEIQGEAISKDLGISSRNITNSLGYEISHETIHGNGRTPDDISKSVEGFSEICLGNQFLKRFNLEERSIVSSLFHQWAKRSAFHHPNRLLDKIGFVVDERIRNKTYKHKDVMRILKSCLKGDETLQYAQYVIKWEQIPVGLRAHLNREKQEHFQKQRIENSMGSSKATSKQISYLQNLGCTINPTSLCKDDMASFGIASNNLQPRRSGAHHHHSLDAHQ</sequence>
<evidence type="ECO:0000259" key="13">
    <source>
        <dbReference type="PROSITE" id="PS51217"/>
    </source>
</evidence>
<dbReference type="CDD" id="cd18807">
    <property type="entry name" value="SF1_C_UvrD"/>
    <property type="match status" value="1"/>
</dbReference>
<feature type="domain" description="UvrD-like helicase C-terminal" evidence="13">
    <location>
        <begin position="453"/>
        <end position="764"/>
    </location>
</feature>
<gene>
    <name evidence="14" type="ORF">OPV22_003835</name>
</gene>
<proteinExistence type="inferred from homology"/>
<evidence type="ECO:0000256" key="4">
    <source>
        <dbReference type="ARBA" id="ARBA00022806"/>
    </source>
</evidence>
<evidence type="ECO:0000256" key="5">
    <source>
        <dbReference type="ARBA" id="ARBA00022840"/>
    </source>
</evidence>
<dbReference type="EC" id="5.6.2.4" evidence="8"/>
<dbReference type="InterPro" id="IPR013986">
    <property type="entry name" value="DExx_box_DNA_helicase_dom_sf"/>
</dbReference>
<dbReference type="GO" id="GO:0016787">
    <property type="term" value="F:hydrolase activity"/>
    <property type="evidence" value="ECO:0007669"/>
    <property type="project" value="UniProtKB-UniRule"/>
</dbReference>
<evidence type="ECO:0000259" key="12">
    <source>
        <dbReference type="PROSITE" id="PS51198"/>
    </source>
</evidence>
<evidence type="ECO:0000256" key="11">
    <source>
        <dbReference type="SAM" id="MobiDB-lite"/>
    </source>
</evidence>
<dbReference type="GO" id="GO:0005634">
    <property type="term" value="C:nucleus"/>
    <property type="evidence" value="ECO:0007669"/>
    <property type="project" value="TreeGrafter"/>
</dbReference>
<dbReference type="GO" id="GO:0043138">
    <property type="term" value="F:3'-5' DNA helicase activity"/>
    <property type="evidence" value="ECO:0007669"/>
    <property type="project" value="UniProtKB-EC"/>
</dbReference>
<evidence type="ECO:0000256" key="7">
    <source>
        <dbReference type="ARBA" id="ARBA00034617"/>
    </source>
</evidence>
<evidence type="ECO:0000313" key="15">
    <source>
        <dbReference type="Proteomes" id="UP001222027"/>
    </source>
</evidence>
<keyword evidence="4 10" id="KW-0347">Helicase</keyword>
<evidence type="ECO:0000313" key="14">
    <source>
        <dbReference type="EMBL" id="KAJ8513401.1"/>
    </source>
</evidence>
<dbReference type="AlphaFoldDB" id="A0AAV8S1Z8"/>
<feature type="region of interest" description="Disordered" evidence="11">
    <location>
        <begin position="55"/>
        <end position="74"/>
    </location>
</feature>
<dbReference type="Gene3D" id="3.40.50.300">
    <property type="entry name" value="P-loop containing nucleotide triphosphate hydrolases"/>
    <property type="match status" value="2"/>
</dbReference>
<evidence type="ECO:0000256" key="1">
    <source>
        <dbReference type="ARBA" id="ARBA00009922"/>
    </source>
</evidence>
<reference evidence="14 15" key="1">
    <citation type="submission" date="2022-12" db="EMBL/GenBank/DDBJ databases">
        <title>Chromosome-scale assembly of the Ensete ventricosum genome.</title>
        <authorList>
            <person name="Dussert Y."/>
            <person name="Stocks J."/>
            <person name="Wendawek A."/>
            <person name="Woldeyes F."/>
            <person name="Nichols R.A."/>
            <person name="Borrell J.S."/>
        </authorList>
    </citation>
    <scope>NUCLEOTIDE SEQUENCE [LARGE SCALE GENOMIC DNA]</scope>
    <source>
        <strain evidence="15">cv. Maze</strain>
        <tissue evidence="14">Seeds</tissue>
    </source>
</reference>
<dbReference type="PROSITE" id="PS51217">
    <property type="entry name" value="UVRD_HELICASE_CTER"/>
    <property type="match status" value="1"/>
</dbReference>
<evidence type="ECO:0000256" key="9">
    <source>
        <dbReference type="ARBA" id="ARBA00048988"/>
    </source>
</evidence>
<dbReference type="InterPro" id="IPR014016">
    <property type="entry name" value="UvrD-like_ATP-bd"/>
</dbReference>
<dbReference type="PROSITE" id="PS51198">
    <property type="entry name" value="UVRD_HELICASE_ATP_BIND"/>
    <property type="match status" value="1"/>
</dbReference>
<organism evidence="14 15">
    <name type="scientific">Ensete ventricosum</name>
    <name type="common">Abyssinian banana</name>
    <name type="synonym">Musa ensete</name>
    <dbReference type="NCBI Taxonomy" id="4639"/>
    <lineage>
        <taxon>Eukaryota</taxon>
        <taxon>Viridiplantae</taxon>
        <taxon>Streptophyta</taxon>
        <taxon>Embryophyta</taxon>
        <taxon>Tracheophyta</taxon>
        <taxon>Spermatophyta</taxon>
        <taxon>Magnoliopsida</taxon>
        <taxon>Liliopsida</taxon>
        <taxon>Zingiberales</taxon>
        <taxon>Musaceae</taxon>
        <taxon>Ensete</taxon>
    </lineage>
</organism>
<dbReference type="Gene3D" id="1.10.10.160">
    <property type="match status" value="1"/>
</dbReference>
<feature type="binding site" evidence="10">
    <location>
        <begin position="177"/>
        <end position="184"/>
    </location>
    <ligand>
        <name>ATP</name>
        <dbReference type="ChEBI" id="CHEBI:30616"/>
    </ligand>
</feature>
<dbReference type="GO" id="GO:0003677">
    <property type="term" value="F:DNA binding"/>
    <property type="evidence" value="ECO:0007669"/>
    <property type="project" value="InterPro"/>
</dbReference>
<dbReference type="Gene3D" id="1.10.486.10">
    <property type="entry name" value="PCRA, domain 4"/>
    <property type="match status" value="1"/>
</dbReference>
<dbReference type="PANTHER" id="PTHR11070:SF61">
    <property type="entry name" value="DNA 3'-5' HELICASE"/>
    <property type="match status" value="1"/>
</dbReference>
<dbReference type="InterPro" id="IPR027417">
    <property type="entry name" value="P-loop_NTPase"/>
</dbReference>
<comment type="catalytic activity">
    <reaction evidence="9">
        <text>ATP + H2O = ADP + phosphate + H(+)</text>
        <dbReference type="Rhea" id="RHEA:13065"/>
        <dbReference type="ChEBI" id="CHEBI:15377"/>
        <dbReference type="ChEBI" id="CHEBI:15378"/>
        <dbReference type="ChEBI" id="CHEBI:30616"/>
        <dbReference type="ChEBI" id="CHEBI:43474"/>
        <dbReference type="ChEBI" id="CHEBI:456216"/>
        <dbReference type="EC" id="5.6.2.4"/>
    </reaction>
</comment>
<dbReference type="InterPro" id="IPR014017">
    <property type="entry name" value="DNA_helicase_UvrD-like_C"/>
</dbReference>
<dbReference type="GO" id="GO:0005524">
    <property type="term" value="F:ATP binding"/>
    <property type="evidence" value="ECO:0007669"/>
    <property type="project" value="UniProtKB-UniRule"/>
</dbReference>
<evidence type="ECO:0000256" key="8">
    <source>
        <dbReference type="ARBA" id="ARBA00034808"/>
    </source>
</evidence>
<feature type="domain" description="UvrD-like helicase ATP-binding" evidence="12">
    <location>
        <begin position="156"/>
        <end position="452"/>
    </location>
</feature>
<dbReference type="InterPro" id="IPR000212">
    <property type="entry name" value="DNA_helicase_UvrD/REP"/>
</dbReference>
<evidence type="ECO:0000256" key="3">
    <source>
        <dbReference type="ARBA" id="ARBA00022801"/>
    </source>
</evidence>
<dbReference type="Proteomes" id="UP001222027">
    <property type="component" value="Unassembled WGS sequence"/>
</dbReference>
<dbReference type="GO" id="GO:0000725">
    <property type="term" value="P:recombinational repair"/>
    <property type="evidence" value="ECO:0007669"/>
    <property type="project" value="TreeGrafter"/>
</dbReference>
<comment type="catalytic activity">
    <reaction evidence="7">
        <text>Couples ATP hydrolysis with the unwinding of duplex DNA by translocating in the 3'-5' direction.</text>
        <dbReference type="EC" id="5.6.2.4"/>
    </reaction>
</comment>
<comment type="caution">
    <text evidence="14">The sequence shown here is derived from an EMBL/GenBank/DDBJ whole genome shotgun (WGS) entry which is preliminary data.</text>
</comment>